<dbReference type="EMBL" id="JBHUCM010000026">
    <property type="protein sequence ID" value="MFD1541382.1"/>
    <property type="molecule type" value="Genomic_DNA"/>
</dbReference>
<evidence type="ECO:0000256" key="1">
    <source>
        <dbReference type="ARBA" id="ARBA00023015"/>
    </source>
</evidence>
<keyword evidence="2" id="KW-0238">DNA-binding</keyword>
<dbReference type="Pfam" id="PF12833">
    <property type="entry name" value="HTH_18"/>
    <property type="match status" value="1"/>
</dbReference>
<organism evidence="6 7">
    <name type="scientific">Nonomuraea guangzhouensis</name>
    <dbReference type="NCBI Taxonomy" id="1291555"/>
    <lineage>
        <taxon>Bacteria</taxon>
        <taxon>Bacillati</taxon>
        <taxon>Actinomycetota</taxon>
        <taxon>Actinomycetes</taxon>
        <taxon>Streptosporangiales</taxon>
        <taxon>Streptosporangiaceae</taxon>
        <taxon>Nonomuraea</taxon>
    </lineage>
</organism>
<evidence type="ECO:0000313" key="6">
    <source>
        <dbReference type="EMBL" id="MFD1541382.1"/>
    </source>
</evidence>
<proteinExistence type="predicted"/>
<dbReference type="Proteomes" id="UP001597097">
    <property type="component" value="Unassembled WGS sequence"/>
</dbReference>
<dbReference type="InterPro" id="IPR018060">
    <property type="entry name" value="HTH_AraC"/>
</dbReference>
<keyword evidence="3" id="KW-0804">Transcription</keyword>
<dbReference type="PANTHER" id="PTHR46796">
    <property type="entry name" value="HTH-TYPE TRANSCRIPTIONAL ACTIVATOR RHAS-RELATED"/>
    <property type="match status" value="1"/>
</dbReference>
<dbReference type="SMART" id="SM00342">
    <property type="entry name" value="HTH_ARAC"/>
    <property type="match status" value="1"/>
</dbReference>
<evidence type="ECO:0000313" key="7">
    <source>
        <dbReference type="Proteomes" id="UP001597097"/>
    </source>
</evidence>
<dbReference type="InterPro" id="IPR050204">
    <property type="entry name" value="AraC_XylS_family_regulators"/>
</dbReference>
<evidence type="ECO:0000256" key="3">
    <source>
        <dbReference type="ARBA" id="ARBA00023163"/>
    </source>
</evidence>
<protein>
    <submittedName>
        <fullName evidence="6">Helix-turn-helix domain-containing protein</fullName>
    </submittedName>
</protein>
<feature type="domain" description="HTH araC/xylS-type" evidence="5">
    <location>
        <begin position="168"/>
        <end position="266"/>
    </location>
</feature>
<evidence type="ECO:0000256" key="4">
    <source>
        <dbReference type="SAM" id="MobiDB-lite"/>
    </source>
</evidence>
<keyword evidence="7" id="KW-1185">Reference proteome</keyword>
<comment type="caution">
    <text evidence="6">The sequence shown here is derived from an EMBL/GenBank/DDBJ whole genome shotgun (WGS) entry which is preliminary data.</text>
</comment>
<sequence>MRSAEPVRTGAPRWEITLPSRPGRLPGVAMAGFGDRANEFPDLALVPHPAVTVLFDLGDQPFVVEDGCGSQQRERVVAGLAPKRARGRGLARSSECLQLRLSPMVAHAVLGASSELGGTVVALDDLWGREAVRTQERLRAARSWEDRFAIAEAALARRADAGRAVDPEVIFSWGQMVAGRGRVRIDRLVTEIGWSRKRLWSRFRAQVGLTPKRAAQLIRFHHAAHRLAAGHSAALVAAESGYADQSHLHRDVVAFAGMTPTAVAVSPFLAVDDVAWPDQRRGAPTPATPPPGRSRRPVT</sequence>
<name>A0ABW4GFA9_9ACTN</name>
<dbReference type="PROSITE" id="PS01124">
    <property type="entry name" value="HTH_ARAC_FAMILY_2"/>
    <property type="match status" value="1"/>
</dbReference>
<dbReference type="RefSeq" id="WP_308127566.1">
    <property type="nucleotide sequence ID" value="NZ_JAHKRM010000055.1"/>
</dbReference>
<evidence type="ECO:0000256" key="2">
    <source>
        <dbReference type="ARBA" id="ARBA00023125"/>
    </source>
</evidence>
<evidence type="ECO:0000259" key="5">
    <source>
        <dbReference type="PROSITE" id="PS01124"/>
    </source>
</evidence>
<reference evidence="7" key="1">
    <citation type="journal article" date="2019" name="Int. J. Syst. Evol. Microbiol.">
        <title>The Global Catalogue of Microorganisms (GCM) 10K type strain sequencing project: providing services to taxonomists for standard genome sequencing and annotation.</title>
        <authorList>
            <consortium name="The Broad Institute Genomics Platform"/>
            <consortium name="The Broad Institute Genome Sequencing Center for Infectious Disease"/>
            <person name="Wu L."/>
            <person name="Ma J."/>
        </authorList>
    </citation>
    <scope>NUCLEOTIDE SEQUENCE [LARGE SCALE GENOMIC DNA]</scope>
    <source>
        <strain evidence="7">CGMCC 1.15399</strain>
    </source>
</reference>
<keyword evidence="1" id="KW-0805">Transcription regulation</keyword>
<dbReference type="Gene3D" id="1.10.10.60">
    <property type="entry name" value="Homeodomain-like"/>
    <property type="match status" value="1"/>
</dbReference>
<gene>
    <name evidence="6" type="ORF">ACFSJ0_30310</name>
</gene>
<feature type="region of interest" description="Disordered" evidence="4">
    <location>
        <begin position="279"/>
        <end position="299"/>
    </location>
</feature>
<accession>A0ABW4GFA9</accession>
<dbReference type="PANTHER" id="PTHR46796:SF15">
    <property type="entry name" value="BLL1074 PROTEIN"/>
    <property type="match status" value="1"/>
</dbReference>